<dbReference type="AlphaFoldDB" id="A0A1M4SV22"/>
<dbReference type="Proteomes" id="UP000184509">
    <property type="component" value="Unassembled WGS sequence"/>
</dbReference>
<organism evidence="3 4">
    <name type="scientific">Bacteroides luti</name>
    <dbReference type="NCBI Taxonomy" id="1297750"/>
    <lineage>
        <taxon>Bacteria</taxon>
        <taxon>Pseudomonadati</taxon>
        <taxon>Bacteroidota</taxon>
        <taxon>Bacteroidia</taxon>
        <taxon>Bacteroidales</taxon>
        <taxon>Bacteroidaceae</taxon>
        <taxon>Bacteroides</taxon>
    </lineage>
</organism>
<dbReference type="OrthoDB" id="1012054at2"/>
<dbReference type="InterPro" id="IPR041607">
    <property type="entry name" value="HU-HIG"/>
</dbReference>
<dbReference type="InterPro" id="IPR005902">
    <property type="entry name" value="HU_DNA-bd_put"/>
</dbReference>
<dbReference type="Gene3D" id="4.10.520.10">
    <property type="entry name" value="IHF-like DNA-binding proteins"/>
    <property type="match status" value="1"/>
</dbReference>
<protein>
    <submittedName>
        <fullName evidence="3">DNA-binding protein, histone-like, putative</fullName>
    </submittedName>
</protein>
<dbReference type="GO" id="GO:0003677">
    <property type="term" value="F:DNA binding"/>
    <property type="evidence" value="ECO:0007669"/>
    <property type="project" value="UniProtKB-KW"/>
</dbReference>
<dbReference type="InterPro" id="IPR010992">
    <property type="entry name" value="IHF-like_DNA-bd_dom_sf"/>
</dbReference>
<accession>A0A1M4SV22</accession>
<evidence type="ECO:0000313" key="3">
    <source>
        <dbReference type="EMBL" id="SHE36042.1"/>
    </source>
</evidence>
<dbReference type="RefSeq" id="WP_073398647.1">
    <property type="nucleotide sequence ID" value="NZ_FQTV01000001.1"/>
</dbReference>
<dbReference type="NCBIfam" id="TIGR01201">
    <property type="entry name" value="HU_rel"/>
    <property type="match status" value="1"/>
</dbReference>
<sequence length="146" mass="16351">MAIDFKATKVNNNMKPEEKPRYYAKAVTKGTVTLNRIIEDMCEESTLSKADVVAVVAGLSKHLLKNLQEGYTVKIDSLGTFSTSVKSPTVDNAEAVHSKDVSFSKINYLPEVRMLESFRAVSFQKVDTKEEAKVSKPRGRKPIRRK</sequence>
<reference evidence="3 4" key="1">
    <citation type="submission" date="2016-11" db="EMBL/GenBank/DDBJ databases">
        <authorList>
            <person name="Jaros S."/>
            <person name="Januszkiewicz K."/>
            <person name="Wedrychowicz H."/>
        </authorList>
    </citation>
    <scope>NUCLEOTIDE SEQUENCE [LARGE SCALE GENOMIC DNA]</scope>
    <source>
        <strain evidence="3 4">DSM 26991</strain>
    </source>
</reference>
<dbReference type="Pfam" id="PF18291">
    <property type="entry name" value="HU-HIG"/>
    <property type="match status" value="1"/>
</dbReference>
<evidence type="ECO:0000313" key="4">
    <source>
        <dbReference type="Proteomes" id="UP000184509"/>
    </source>
</evidence>
<dbReference type="SUPFAM" id="SSF47729">
    <property type="entry name" value="IHF-like DNA-binding proteins"/>
    <property type="match status" value="1"/>
</dbReference>
<gene>
    <name evidence="3" type="ORF">SAMN05444405_101202</name>
</gene>
<feature type="domain" description="HU" evidence="2">
    <location>
        <begin position="1"/>
        <end position="125"/>
    </location>
</feature>
<proteinExistence type="predicted"/>
<dbReference type="STRING" id="1297750.SAMN05444405_101202"/>
<evidence type="ECO:0000259" key="2">
    <source>
        <dbReference type="Pfam" id="PF18291"/>
    </source>
</evidence>
<keyword evidence="4" id="KW-1185">Reference proteome</keyword>
<keyword evidence="1 3" id="KW-0238">DNA-binding</keyword>
<evidence type="ECO:0000256" key="1">
    <source>
        <dbReference type="ARBA" id="ARBA00023125"/>
    </source>
</evidence>
<name>A0A1M4SV22_9BACE</name>
<dbReference type="EMBL" id="FQTV01000001">
    <property type="protein sequence ID" value="SHE36042.1"/>
    <property type="molecule type" value="Genomic_DNA"/>
</dbReference>